<dbReference type="Gene3D" id="3.40.250.10">
    <property type="entry name" value="Rhodanese-like domain"/>
    <property type="match status" value="1"/>
</dbReference>
<evidence type="ECO:0000313" key="4">
    <source>
        <dbReference type="EMBL" id="TKB47599.1"/>
    </source>
</evidence>
<evidence type="ECO:0000313" key="5">
    <source>
        <dbReference type="Proteomes" id="UP000305674"/>
    </source>
</evidence>
<dbReference type="EC" id="2.8.1.1" evidence="4"/>
<evidence type="ECO:0000259" key="3">
    <source>
        <dbReference type="PROSITE" id="PS50206"/>
    </source>
</evidence>
<dbReference type="OrthoDB" id="9811849at2"/>
<dbReference type="GO" id="GO:0004792">
    <property type="term" value="F:thiosulfate-cyanide sulfurtransferase activity"/>
    <property type="evidence" value="ECO:0007669"/>
    <property type="project" value="UniProtKB-EC"/>
</dbReference>
<dbReference type="PROSITE" id="PS50206">
    <property type="entry name" value="RHODANESE_3"/>
    <property type="match status" value="1"/>
</dbReference>
<protein>
    <submittedName>
        <fullName evidence="4">Thiosulfate sulfurtransferase GlpE</fullName>
        <ecNumber evidence="4">2.8.1.1</ecNumber>
    </submittedName>
</protein>
<feature type="domain" description="Rhodanese" evidence="3">
    <location>
        <begin position="54"/>
        <end position="142"/>
    </location>
</feature>
<dbReference type="InterPro" id="IPR050229">
    <property type="entry name" value="GlpE_sulfurtransferase"/>
</dbReference>
<accession>A0A4U1B9X5</accession>
<dbReference type="InterPro" id="IPR036873">
    <property type="entry name" value="Rhodanese-like_dom_sf"/>
</dbReference>
<dbReference type="EMBL" id="SWCI01000013">
    <property type="protein sequence ID" value="TKB47599.1"/>
    <property type="molecule type" value="Genomic_DNA"/>
</dbReference>
<sequence>MSLRPHAQARGPVLTGPFLFAVDFDTLKFRQGPEEECVASYQNIDQTVLTQLQRQGEVQVVDIRDPESFIRGRIPGALRLHQGNLAQFMMEGEFDDPLVVVCYHGISSQSAAQYLAEQGFERVYSLIGGMEGWVQSGAEVEAG</sequence>
<evidence type="ECO:0000256" key="2">
    <source>
        <dbReference type="ARBA" id="ARBA00022679"/>
    </source>
</evidence>
<dbReference type="CDD" id="cd01444">
    <property type="entry name" value="GlpE_ST"/>
    <property type="match status" value="1"/>
</dbReference>
<dbReference type="Proteomes" id="UP000305674">
    <property type="component" value="Unassembled WGS sequence"/>
</dbReference>
<dbReference type="PANTHER" id="PTHR43031:SF6">
    <property type="entry name" value="THIOSULFATE SULFURTRANSFERASE GLPE"/>
    <property type="match status" value="1"/>
</dbReference>
<reference evidence="4 5" key="1">
    <citation type="submission" date="2019-04" db="EMBL/GenBank/DDBJ databases">
        <authorList>
            <person name="Hwang J.C."/>
        </authorList>
    </citation>
    <scope>NUCLEOTIDE SEQUENCE [LARGE SCALE GENOMIC DNA]</scope>
    <source>
        <strain evidence="4 5">IMCC35001</strain>
    </source>
</reference>
<dbReference type="PANTHER" id="PTHR43031">
    <property type="entry name" value="FAD-DEPENDENT OXIDOREDUCTASE"/>
    <property type="match status" value="1"/>
</dbReference>
<dbReference type="AlphaFoldDB" id="A0A4U1B9X5"/>
<keyword evidence="5" id="KW-1185">Reference proteome</keyword>
<dbReference type="GO" id="GO:0005737">
    <property type="term" value="C:cytoplasm"/>
    <property type="evidence" value="ECO:0007669"/>
    <property type="project" value="InterPro"/>
</dbReference>
<dbReference type="NCBIfam" id="NF001195">
    <property type="entry name" value="PRK00162.1"/>
    <property type="match status" value="1"/>
</dbReference>
<dbReference type="InterPro" id="IPR023695">
    <property type="entry name" value="Thiosulf_sulfurTrfase"/>
</dbReference>
<keyword evidence="1" id="KW-0963">Cytoplasm</keyword>
<dbReference type="Pfam" id="PF00581">
    <property type="entry name" value="Rhodanese"/>
    <property type="match status" value="1"/>
</dbReference>
<proteinExistence type="predicted"/>
<comment type="caution">
    <text evidence="4">The sequence shown here is derived from an EMBL/GenBank/DDBJ whole genome shotgun (WGS) entry which is preliminary data.</text>
</comment>
<gene>
    <name evidence="4" type="primary">glpE</name>
    <name evidence="4" type="ORF">FCL40_15405</name>
</gene>
<dbReference type="SUPFAM" id="SSF52821">
    <property type="entry name" value="Rhodanese/Cell cycle control phosphatase"/>
    <property type="match status" value="1"/>
</dbReference>
<organism evidence="4 5">
    <name type="scientific">Ferrimonas sediminicola</name>
    <dbReference type="NCBI Taxonomy" id="2569538"/>
    <lineage>
        <taxon>Bacteria</taxon>
        <taxon>Pseudomonadati</taxon>
        <taxon>Pseudomonadota</taxon>
        <taxon>Gammaproteobacteria</taxon>
        <taxon>Alteromonadales</taxon>
        <taxon>Ferrimonadaceae</taxon>
        <taxon>Ferrimonas</taxon>
    </lineage>
</organism>
<keyword evidence="2 4" id="KW-0808">Transferase</keyword>
<dbReference type="InterPro" id="IPR001763">
    <property type="entry name" value="Rhodanese-like_dom"/>
</dbReference>
<evidence type="ECO:0000256" key="1">
    <source>
        <dbReference type="ARBA" id="ARBA00022490"/>
    </source>
</evidence>
<dbReference type="SMART" id="SM00450">
    <property type="entry name" value="RHOD"/>
    <property type="match status" value="1"/>
</dbReference>
<name>A0A4U1B9X5_9GAMM</name>